<proteinExistence type="predicted"/>
<evidence type="ECO:0000256" key="1">
    <source>
        <dbReference type="SAM" id="MobiDB-lite"/>
    </source>
</evidence>
<sequence length="227" mass="23025">MVGASPAGDPGPAAASATSAASAVVVPGPRRPPESAPDGPWGRVRRWYEHALGWETEPGVPVRLRTGVRFDVLDLPAPAGHASLGRLGHGFPVALRGDRMLLLVAPGSAEELPGLLEWLEWGSLPLDLVALGAGGLVDAPLPGGAPGPQGAAVWLRPPEPGCEVEDSLPTLSALGSGAVAPGLAPGAGRGTAPGSVRESVPDLVRVVGTVATQCHRLRLWPAGCARR</sequence>
<protein>
    <submittedName>
        <fullName evidence="2">SCO3374 family protein</fullName>
    </submittedName>
</protein>
<dbReference type="EMBL" id="BAABIG010000102">
    <property type="protein sequence ID" value="GAA4826497.1"/>
    <property type="molecule type" value="Genomic_DNA"/>
</dbReference>
<organism evidence="2 3">
    <name type="scientific">Streptomyces ziwulingensis</name>
    <dbReference type="NCBI Taxonomy" id="1045501"/>
    <lineage>
        <taxon>Bacteria</taxon>
        <taxon>Bacillati</taxon>
        <taxon>Actinomycetota</taxon>
        <taxon>Actinomycetes</taxon>
        <taxon>Kitasatosporales</taxon>
        <taxon>Streptomycetaceae</taxon>
        <taxon>Streptomyces</taxon>
    </lineage>
</organism>
<dbReference type="NCBIfam" id="NF040464">
    <property type="entry name" value="SCO3374_fam"/>
    <property type="match status" value="1"/>
</dbReference>
<comment type="caution">
    <text evidence="2">The sequence shown here is derived from an EMBL/GenBank/DDBJ whole genome shotgun (WGS) entry which is preliminary data.</text>
</comment>
<name>A0ABP9DA26_9ACTN</name>
<feature type="region of interest" description="Disordered" evidence="1">
    <location>
        <begin position="1"/>
        <end position="42"/>
    </location>
</feature>
<gene>
    <name evidence="2" type="ORF">GCM10023220_70600</name>
</gene>
<dbReference type="Proteomes" id="UP001501265">
    <property type="component" value="Unassembled WGS sequence"/>
</dbReference>
<dbReference type="RefSeq" id="WP_345624810.1">
    <property type="nucleotide sequence ID" value="NZ_BAABIG010000102.1"/>
</dbReference>
<reference evidence="3" key="1">
    <citation type="journal article" date="2019" name="Int. J. Syst. Evol. Microbiol.">
        <title>The Global Catalogue of Microorganisms (GCM) 10K type strain sequencing project: providing services to taxonomists for standard genome sequencing and annotation.</title>
        <authorList>
            <consortium name="The Broad Institute Genomics Platform"/>
            <consortium name="The Broad Institute Genome Sequencing Center for Infectious Disease"/>
            <person name="Wu L."/>
            <person name="Ma J."/>
        </authorList>
    </citation>
    <scope>NUCLEOTIDE SEQUENCE [LARGE SCALE GENOMIC DNA]</scope>
    <source>
        <strain evidence="3">JCM 18081</strain>
    </source>
</reference>
<feature type="compositionally biased region" description="Low complexity" evidence="1">
    <location>
        <begin position="1"/>
        <end position="28"/>
    </location>
</feature>
<evidence type="ECO:0000313" key="3">
    <source>
        <dbReference type="Proteomes" id="UP001501265"/>
    </source>
</evidence>
<keyword evidence="3" id="KW-1185">Reference proteome</keyword>
<accession>A0ABP9DA26</accession>
<dbReference type="InterPro" id="IPR047919">
    <property type="entry name" value="SCO3374-like"/>
</dbReference>
<evidence type="ECO:0000313" key="2">
    <source>
        <dbReference type="EMBL" id="GAA4826497.1"/>
    </source>
</evidence>